<protein>
    <submittedName>
        <fullName evidence="2">Uncharacterized protein</fullName>
    </submittedName>
</protein>
<dbReference type="AlphaFoldDB" id="A0A251TK94"/>
<evidence type="ECO:0000313" key="2">
    <source>
        <dbReference type="EMBL" id="OTG11547.1"/>
    </source>
</evidence>
<evidence type="ECO:0000256" key="1">
    <source>
        <dbReference type="SAM" id="Phobius"/>
    </source>
</evidence>
<sequence length="51" mass="5991">MFTSTLLVHDFITFLLCMPNYIVLHDILCYVCLSYLVHFTSHAMYAHCVHI</sequence>
<proteinExistence type="predicted"/>
<accession>A0A251TK94</accession>
<dbReference type="EMBL" id="CM007899">
    <property type="protein sequence ID" value="OTG11547.1"/>
    <property type="molecule type" value="Genomic_DNA"/>
</dbReference>
<gene>
    <name evidence="2" type="ORF">HannXRQ_Chr10g0299951</name>
</gene>
<evidence type="ECO:0000313" key="3">
    <source>
        <dbReference type="Proteomes" id="UP000215914"/>
    </source>
</evidence>
<keyword evidence="1" id="KW-0812">Transmembrane</keyword>
<reference evidence="3" key="1">
    <citation type="journal article" date="2017" name="Nature">
        <title>The sunflower genome provides insights into oil metabolism, flowering and Asterid evolution.</title>
        <authorList>
            <person name="Badouin H."/>
            <person name="Gouzy J."/>
            <person name="Grassa C.J."/>
            <person name="Murat F."/>
            <person name="Staton S.E."/>
            <person name="Cottret L."/>
            <person name="Lelandais-Briere C."/>
            <person name="Owens G.L."/>
            <person name="Carrere S."/>
            <person name="Mayjonade B."/>
            <person name="Legrand L."/>
            <person name="Gill N."/>
            <person name="Kane N.C."/>
            <person name="Bowers J.E."/>
            <person name="Hubner S."/>
            <person name="Bellec A."/>
            <person name="Berard A."/>
            <person name="Berges H."/>
            <person name="Blanchet N."/>
            <person name="Boniface M.C."/>
            <person name="Brunel D."/>
            <person name="Catrice O."/>
            <person name="Chaidir N."/>
            <person name="Claudel C."/>
            <person name="Donnadieu C."/>
            <person name="Faraut T."/>
            <person name="Fievet G."/>
            <person name="Helmstetter N."/>
            <person name="King M."/>
            <person name="Knapp S.J."/>
            <person name="Lai Z."/>
            <person name="Le Paslier M.C."/>
            <person name="Lippi Y."/>
            <person name="Lorenzon L."/>
            <person name="Mandel J.R."/>
            <person name="Marage G."/>
            <person name="Marchand G."/>
            <person name="Marquand E."/>
            <person name="Bret-Mestries E."/>
            <person name="Morien E."/>
            <person name="Nambeesan S."/>
            <person name="Nguyen T."/>
            <person name="Pegot-Espagnet P."/>
            <person name="Pouilly N."/>
            <person name="Raftis F."/>
            <person name="Sallet E."/>
            <person name="Schiex T."/>
            <person name="Thomas J."/>
            <person name="Vandecasteele C."/>
            <person name="Vares D."/>
            <person name="Vear F."/>
            <person name="Vautrin S."/>
            <person name="Crespi M."/>
            <person name="Mangin B."/>
            <person name="Burke J.M."/>
            <person name="Salse J."/>
            <person name="Munos S."/>
            <person name="Vincourt P."/>
            <person name="Rieseberg L.H."/>
            <person name="Langlade N.B."/>
        </authorList>
    </citation>
    <scope>NUCLEOTIDE SEQUENCE [LARGE SCALE GENOMIC DNA]</scope>
    <source>
        <strain evidence="3">cv. SF193</strain>
    </source>
</reference>
<feature type="transmembrane region" description="Helical" evidence="1">
    <location>
        <begin position="12"/>
        <end position="37"/>
    </location>
</feature>
<dbReference type="InParanoid" id="A0A251TK94"/>
<dbReference type="Proteomes" id="UP000215914">
    <property type="component" value="Chromosome 10"/>
</dbReference>
<keyword evidence="3" id="KW-1185">Reference proteome</keyword>
<keyword evidence="1" id="KW-1133">Transmembrane helix</keyword>
<keyword evidence="1" id="KW-0472">Membrane</keyword>
<name>A0A251TK94_HELAN</name>
<organism evidence="2 3">
    <name type="scientific">Helianthus annuus</name>
    <name type="common">Common sunflower</name>
    <dbReference type="NCBI Taxonomy" id="4232"/>
    <lineage>
        <taxon>Eukaryota</taxon>
        <taxon>Viridiplantae</taxon>
        <taxon>Streptophyta</taxon>
        <taxon>Embryophyta</taxon>
        <taxon>Tracheophyta</taxon>
        <taxon>Spermatophyta</taxon>
        <taxon>Magnoliopsida</taxon>
        <taxon>eudicotyledons</taxon>
        <taxon>Gunneridae</taxon>
        <taxon>Pentapetalae</taxon>
        <taxon>asterids</taxon>
        <taxon>campanulids</taxon>
        <taxon>Asterales</taxon>
        <taxon>Asteraceae</taxon>
        <taxon>Asteroideae</taxon>
        <taxon>Heliantheae alliance</taxon>
        <taxon>Heliantheae</taxon>
        <taxon>Helianthus</taxon>
    </lineage>
</organism>